<dbReference type="InterPro" id="IPR009228">
    <property type="entry name" value="Capsid_scaffold_GpO"/>
</dbReference>
<comment type="caution">
    <text evidence="2">The sequence shown here is derived from an EMBL/GenBank/DDBJ whole genome shotgun (WGS) entry which is preliminary data.</text>
</comment>
<proteinExistence type="predicted"/>
<dbReference type="EMBL" id="QDKH01000005">
    <property type="protein sequence ID" value="PWC18232.1"/>
    <property type="molecule type" value="Genomic_DNA"/>
</dbReference>
<evidence type="ECO:0000256" key="1">
    <source>
        <dbReference type="SAM" id="Coils"/>
    </source>
</evidence>
<gene>
    <name evidence="2" type="ORF">DDT56_05015</name>
</gene>
<dbReference type="Pfam" id="PF05929">
    <property type="entry name" value="Phage_GPO"/>
    <property type="match status" value="1"/>
</dbReference>
<dbReference type="AlphaFoldDB" id="A0A2U1U9C1"/>
<dbReference type="RefSeq" id="WP_136165420.1">
    <property type="nucleotide sequence ID" value="NZ_KZ819073.1"/>
</dbReference>
<reference evidence="2 3" key="1">
    <citation type="submission" date="2018-04" db="EMBL/GenBank/DDBJ databases">
        <title>Brenneria corticis sp.nov.</title>
        <authorList>
            <person name="Li Y."/>
        </authorList>
    </citation>
    <scope>NUCLEOTIDE SEQUENCE [LARGE SCALE GENOMIC DNA]</scope>
    <source>
        <strain evidence="2 3">CFCC 11842</strain>
    </source>
</reference>
<dbReference type="Proteomes" id="UP000296159">
    <property type="component" value="Unassembled WGS sequence"/>
</dbReference>
<keyword evidence="3" id="KW-1185">Reference proteome</keyword>
<feature type="coiled-coil region" evidence="1">
    <location>
        <begin position="188"/>
        <end position="222"/>
    </location>
</feature>
<sequence length="275" mass="30882">MSQLMTNWICIATEGETVDKRQMERQWLIDAAETYNPELYTALIWPEHEQWYGNVGEVLTVKAEAGEDGLVRLFAQLRPNNYLLQANRDGQLLFCSVELTPDGNFRGTGKTYLEGLGVTNTPASVGTTRLRFNKGKKGDRLFGALKPLVIDEVKEIKGKTMAKEEKKTWHSLFGIKPKSFAEEEGAGNEEGGDKLQALAEALTALEERVAALETGQEEVQEDLDVVKEVVDTQEFATLRNNLPLIIKSFGKLDEKITKLPQRKIGEKEKRFSHLV</sequence>
<keyword evidence="1" id="KW-0175">Coiled coil</keyword>
<evidence type="ECO:0000313" key="2">
    <source>
        <dbReference type="EMBL" id="PWC18232.1"/>
    </source>
</evidence>
<name>A0A2U1U9C1_9GAMM</name>
<protein>
    <submittedName>
        <fullName evidence="2">Phage capsid protein</fullName>
    </submittedName>
</protein>
<evidence type="ECO:0000313" key="3">
    <source>
        <dbReference type="Proteomes" id="UP000296159"/>
    </source>
</evidence>
<organism evidence="2 3">
    <name type="scientific">Brenneria corticis</name>
    <dbReference type="NCBI Taxonomy" id="2173106"/>
    <lineage>
        <taxon>Bacteria</taxon>
        <taxon>Pseudomonadati</taxon>
        <taxon>Pseudomonadota</taxon>
        <taxon>Gammaproteobacteria</taxon>
        <taxon>Enterobacterales</taxon>
        <taxon>Pectobacteriaceae</taxon>
        <taxon>Brenneria</taxon>
    </lineage>
</organism>
<accession>A0A2U1U9C1</accession>